<organism evidence="5">
    <name type="scientific">Entamoeba dispar (strain ATCC PRA-260 / SAW760)</name>
    <dbReference type="NCBI Taxonomy" id="370354"/>
    <lineage>
        <taxon>Eukaryota</taxon>
        <taxon>Amoebozoa</taxon>
        <taxon>Evosea</taxon>
        <taxon>Archamoebae</taxon>
        <taxon>Mastigamoebida</taxon>
        <taxon>Entamoebidae</taxon>
        <taxon>Entamoeba</taxon>
    </lineage>
</organism>
<dbReference type="Pfam" id="PF01843">
    <property type="entry name" value="DIL"/>
    <property type="match status" value="1"/>
</dbReference>
<dbReference type="OrthoDB" id="28946at2759"/>
<dbReference type="VEuPathDB" id="AmoebaDB:EDI_106700"/>
<feature type="domain" description="Dilute" evidence="2">
    <location>
        <begin position="337"/>
        <end position="526"/>
    </location>
</feature>
<evidence type="ECO:0000259" key="2">
    <source>
        <dbReference type="PROSITE" id="PS51126"/>
    </source>
</evidence>
<dbReference type="EMBL" id="DS550777">
    <property type="protein sequence ID" value="EDR22301.1"/>
    <property type="molecule type" value="Genomic_DNA"/>
</dbReference>
<evidence type="ECO:0008006" key="6">
    <source>
        <dbReference type="Google" id="ProtNLM"/>
    </source>
</evidence>
<dbReference type="AlphaFoldDB" id="B0ET48"/>
<dbReference type="OMA" id="CSNEMIK"/>
<name>B0ET48_ENTDS</name>
<dbReference type="Pfam" id="PF10358">
    <property type="entry name" value="NT-C2"/>
    <property type="match status" value="1"/>
</dbReference>
<feature type="coiled-coil region" evidence="1">
    <location>
        <begin position="174"/>
        <end position="214"/>
    </location>
</feature>
<evidence type="ECO:0000256" key="1">
    <source>
        <dbReference type="SAM" id="Coils"/>
    </source>
</evidence>
<dbReference type="PROSITE" id="PS51126">
    <property type="entry name" value="DILUTE"/>
    <property type="match status" value="1"/>
</dbReference>
<feature type="domain" description="C2 NT-type" evidence="3">
    <location>
        <begin position="2"/>
        <end position="141"/>
    </location>
</feature>
<accession>B0ET48</accession>
<evidence type="ECO:0000313" key="5">
    <source>
        <dbReference type="Proteomes" id="UP000008076"/>
    </source>
</evidence>
<reference evidence="5" key="1">
    <citation type="submission" date="2007-12" db="EMBL/GenBank/DDBJ databases">
        <title>Annotation of Entamoeba dispar SAW760.</title>
        <authorList>
            <person name="Lorenzi H."/>
            <person name="Inman J."/>
            <person name="Schobel S."/>
            <person name="Amedeo P."/>
            <person name="Caler E."/>
        </authorList>
    </citation>
    <scope>NUCLEOTIDE SEQUENCE [LARGE SCALE GENOMIC DNA]</scope>
    <source>
        <strain evidence="5">ATCC PRA-260 / SAW760</strain>
    </source>
</reference>
<dbReference type="Proteomes" id="UP000008076">
    <property type="component" value="Unassembled WGS sequence"/>
</dbReference>
<gene>
    <name evidence="4" type="ORF">EDI_106700</name>
</gene>
<dbReference type="InterPro" id="IPR019448">
    <property type="entry name" value="NT-C2"/>
</dbReference>
<evidence type="ECO:0000313" key="4">
    <source>
        <dbReference type="EMBL" id="EDR22301.1"/>
    </source>
</evidence>
<dbReference type="InterPro" id="IPR002710">
    <property type="entry name" value="Dilute_dom"/>
</dbReference>
<proteinExistence type="predicted"/>
<dbReference type="KEGG" id="edi:EDI_106700"/>
<dbReference type="GeneID" id="5886441"/>
<dbReference type="PROSITE" id="PS51840">
    <property type="entry name" value="C2_NT"/>
    <property type="match status" value="1"/>
</dbReference>
<dbReference type="eggNOG" id="ENOG502RCHI">
    <property type="taxonomic scope" value="Eukaryota"/>
</dbReference>
<evidence type="ECO:0000259" key="3">
    <source>
        <dbReference type="PROSITE" id="PS51840"/>
    </source>
</evidence>
<sequence length="538" mass="62297">MAFNMFKKKCKQDYVLDIGYVQGLEVFEGKEVVLKWKRGKKDTNKGKFSSMKVLKGVALAGTDAVIKLHCTLFEKSTTGFYEEKLLQFIVESIEGKRIVSGVIDLAQHAGLDGSTRDIVIDLKGKGKVKKARLFIKISSTEGIVTGQSENTENLVLTDDDEMSMSSGVDGVDPIHNALIQKMREKEEQEELELRQKQLKERDESKELIQQKIEEEVPVTESVEKKEEIKLHPIYSEEQIVIQEPKEPIQENKESQENDTERIQSQLELKEDINKKELKIEEIANNNEVQLQINGNNKEQENVTLTEKQKIEEFFKTKRSCKEIIDILKKCQEPINVNEVIKQYVEAITQNLIPLLNSCLFSKRSISEYTNSEVEQITSKIIMKSIKNNNEMMIEEGCSNEMIKRINKQIFHNLSYYVLDTLIQVPENICCSKGFQFKFFMTYMDMLSLEDEYKIFKEEYQQMNLITDIANVFMQHHCISVDEIYTLFPRLSNEIIYKLLSNFHTDDMDQEPVKSGFLESIQTKCSNEPIPTRYTFVAN</sequence>
<keyword evidence="5" id="KW-1185">Reference proteome</keyword>
<protein>
    <recommendedName>
        <fullName evidence="6">C2 NT-type domain-containing protein</fullName>
    </recommendedName>
</protein>
<keyword evidence="1" id="KW-0175">Coiled coil</keyword>
<dbReference type="RefSeq" id="XP_001741251.1">
    <property type="nucleotide sequence ID" value="XM_001741199.1"/>
</dbReference>